<keyword evidence="10 11" id="KW-0066">ATP synthesis</keyword>
<feature type="transmembrane region" description="Helical" evidence="11">
    <location>
        <begin position="248"/>
        <end position="268"/>
    </location>
</feature>
<evidence type="ECO:0000256" key="7">
    <source>
        <dbReference type="ARBA" id="ARBA00022989"/>
    </source>
</evidence>
<dbReference type="SUPFAM" id="SSF81336">
    <property type="entry name" value="F1F0 ATP synthase subunit A"/>
    <property type="match status" value="1"/>
</dbReference>
<evidence type="ECO:0000256" key="2">
    <source>
        <dbReference type="ARBA" id="ARBA00006810"/>
    </source>
</evidence>
<evidence type="ECO:0000313" key="14">
    <source>
        <dbReference type="EMBL" id="SFS42145.1"/>
    </source>
</evidence>
<evidence type="ECO:0000256" key="11">
    <source>
        <dbReference type="HAMAP-Rule" id="MF_01393"/>
    </source>
</evidence>
<evidence type="ECO:0000256" key="4">
    <source>
        <dbReference type="ARBA" id="ARBA00022547"/>
    </source>
</evidence>
<dbReference type="PANTHER" id="PTHR11410">
    <property type="entry name" value="ATP SYNTHASE SUBUNIT A"/>
    <property type="match status" value="1"/>
</dbReference>
<keyword evidence="5 11" id="KW-0812">Transmembrane</keyword>
<dbReference type="HAMAP" id="MF_01393">
    <property type="entry name" value="ATP_synth_a_bact"/>
    <property type="match status" value="1"/>
</dbReference>
<evidence type="ECO:0000313" key="15">
    <source>
        <dbReference type="Proteomes" id="UP000183209"/>
    </source>
</evidence>
<comment type="subcellular location">
    <subcellularLocation>
        <location evidence="11 12">Cell membrane</location>
        <topology evidence="11 12">Multi-pass membrane protein</topology>
    </subcellularLocation>
    <subcellularLocation>
        <location evidence="1">Membrane</location>
        <topology evidence="1">Multi-pass membrane protein</topology>
    </subcellularLocation>
</comment>
<keyword evidence="11" id="KW-1003">Cell membrane</keyword>
<keyword evidence="8 11" id="KW-0406">Ion transport</keyword>
<dbReference type="CDD" id="cd00310">
    <property type="entry name" value="ATP-synt_Fo_a_6"/>
    <property type="match status" value="1"/>
</dbReference>
<dbReference type="GO" id="GO:0045259">
    <property type="term" value="C:proton-transporting ATP synthase complex"/>
    <property type="evidence" value="ECO:0007669"/>
    <property type="project" value="UniProtKB-KW"/>
</dbReference>
<feature type="transmembrane region" description="Helical" evidence="11">
    <location>
        <begin position="160"/>
        <end position="178"/>
    </location>
</feature>
<keyword evidence="9 11" id="KW-0472">Membrane</keyword>
<reference evidence="14 15" key="1">
    <citation type="submission" date="2016-10" db="EMBL/GenBank/DDBJ databases">
        <authorList>
            <person name="de Groot N.N."/>
        </authorList>
    </citation>
    <scope>NUCLEOTIDE SEQUENCE [LARGE SCALE GENOMIC DNA]</scope>
    <source>
        <strain evidence="14 15">CGMCC 1.6114</strain>
    </source>
</reference>
<evidence type="ECO:0000256" key="9">
    <source>
        <dbReference type="ARBA" id="ARBA00023136"/>
    </source>
</evidence>
<dbReference type="Pfam" id="PF00119">
    <property type="entry name" value="ATP-synt_A"/>
    <property type="match status" value="1"/>
</dbReference>
<name>A0A1I6PQ28_9FLAO</name>
<protein>
    <recommendedName>
        <fullName evidence="11 12">ATP synthase subunit a</fullName>
    </recommendedName>
    <alternativeName>
        <fullName evidence="11">ATP synthase F0 sector subunit a</fullName>
    </alternativeName>
    <alternativeName>
        <fullName evidence="11">F-ATPase subunit 6</fullName>
    </alternativeName>
</protein>
<dbReference type="InterPro" id="IPR035908">
    <property type="entry name" value="F0_ATP_A_sf"/>
</dbReference>
<keyword evidence="7 11" id="KW-1133">Transmembrane helix</keyword>
<comment type="function">
    <text evidence="11 12">Key component of the proton channel; it plays a direct role in the translocation of protons across the membrane.</text>
</comment>
<organism evidence="14 15">
    <name type="scientific">Zhouia amylolytica</name>
    <dbReference type="NCBI Taxonomy" id="376730"/>
    <lineage>
        <taxon>Bacteria</taxon>
        <taxon>Pseudomonadati</taxon>
        <taxon>Bacteroidota</taxon>
        <taxon>Flavobacteriia</taxon>
        <taxon>Flavobacteriales</taxon>
        <taxon>Flavobacteriaceae</taxon>
        <taxon>Zhouia</taxon>
    </lineage>
</organism>
<dbReference type="PANTHER" id="PTHR11410:SF0">
    <property type="entry name" value="ATP SYNTHASE SUBUNIT A"/>
    <property type="match status" value="1"/>
</dbReference>
<dbReference type="EMBL" id="FPAG01000001">
    <property type="protein sequence ID" value="SFS42145.1"/>
    <property type="molecule type" value="Genomic_DNA"/>
</dbReference>
<proteinExistence type="inferred from homology"/>
<keyword evidence="13" id="KW-0732">Signal</keyword>
<evidence type="ECO:0000256" key="10">
    <source>
        <dbReference type="ARBA" id="ARBA00023310"/>
    </source>
</evidence>
<dbReference type="Proteomes" id="UP000183209">
    <property type="component" value="Unassembled WGS sequence"/>
</dbReference>
<keyword evidence="6 11" id="KW-0375">Hydrogen ion transport</keyword>
<feature type="transmembrane region" description="Helical" evidence="11">
    <location>
        <begin position="344"/>
        <end position="371"/>
    </location>
</feature>
<dbReference type="InterPro" id="IPR000568">
    <property type="entry name" value="ATP_synth_F0_asu"/>
</dbReference>
<keyword evidence="4 11" id="KW-0138">CF(0)</keyword>
<evidence type="ECO:0000256" key="13">
    <source>
        <dbReference type="SAM" id="SignalP"/>
    </source>
</evidence>
<dbReference type="AlphaFoldDB" id="A0A1I6PQ28"/>
<feature type="transmembrane region" description="Helical" evidence="11">
    <location>
        <begin position="222"/>
        <end position="242"/>
    </location>
</feature>
<dbReference type="GO" id="GO:0046933">
    <property type="term" value="F:proton-transporting ATP synthase activity, rotational mechanism"/>
    <property type="evidence" value="ECO:0007669"/>
    <property type="project" value="UniProtKB-UniRule"/>
</dbReference>
<comment type="similarity">
    <text evidence="2 11 12">Belongs to the ATPase A chain family.</text>
</comment>
<feature type="transmembrane region" description="Helical" evidence="11">
    <location>
        <begin position="311"/>
        <end position="332"/>
    </location>
</feature>
<dbReference type="NCBIfam" id="TIGR01131">
    <property type="entry name" value="ATP_synt_6_or_A"/>
    <property type="match status" value="1"/>
</dbReference>
<dbReference type="Gene3D" id="1.20.120.220">
    <property type="entry name" value="ATP synthase, F0 complex, subunit A"/>
    <property type="match status" value="1"/>
</dbReference>
<accession>A0A1I6PQ28</accession>
<evidence type="ECO:0000256" key="6">
    <source>
        <dbReference type="ARBA" id="ARBA00022781"/>
    </source>
</evidence>
<feature type="chain" id="PRO_5010216988" description="ATP synthase subunit a" evidence="13">
    <location>
        <begin position="41"/>
        <end position="379"/>
    </location>
</feature>
<dbReference type="GO" id="GO:0005886">
    <property type="term" value="C:plasma membrane"/>
    <property type="evidence" value="ECO:0007669"/>
    <property type="project" value="UniProtKB-SubCell"/>
</dbReference>
<evidence type="ECO:0000256" key="5">
    <source>
        <dbReference type="ARBA" id="ARBA00022692"/>
    </source>
</evidence>
<dbReference type="InterPro" id="IPR045083">
    <property type="entry name" value="ATP_synth_F0_asu_bact/mt"/>
</dbReference>
<evidence type="ECO:0000256" key="8">
    <source>
        <dbReference type="ARBA" id="ARBA00023065"/>
    </source>
</evidence>
<evidence type="ECO:0000256" key="1">
    <source>
        <dbReference type="ARBA" id="ARBA00004141"/>
    </source>
</evidence>
<dbReference type="PRINTS" id="PR00123">
    <property type="entry name" value="ATPASEA"/>
</dbReference>
<sequence>MHQIFGDHLFLSRKGMMIAQKSIKSLSLLALMFVSLAGFAQHENETHEEKAQEEEAFDATELINHHTKDSHEFHIADWNGHAISMPLPVILWTDNGLVTFMSSAFHHDEEGKVVVERNGQQFVRVHDEIYYANAEGGVTYDAEHHPTNSRPLNFSITKNVFTLFLTSAIMLLIFIPVARSYKKNDKAPKGLAGFMEPLVVFVRDDIARPNIGEKKYEKFMPYLLTVFFLIWIGNLFGLIPFFPFQGTLTNDILFTGVLATITFLITIFNGNKHYWGHIFATPGVPKWLLPIMIPVEVLGMFTKPFALMIRLFANITAGHIIILSLVSLIFIFESAAVSPISIGFSLFMYGLELLVAALQAYVFTLLSALFIGQAVEDHH</sequence>
<keyword evidence="3 11" id="KW-0813">Transport</keyword>
<evidence type="ECO:0000256" key="12">
    <source>
        <dbReference type="RuleBase" id="RU000483"/>
    </source>
</evidence>
<evidence type="ECO:0000256" key="3">
    <source>
        <dbReference type="ARBA" id="ARBA00022448"/>
    </source>
</evidence>
<gene>
    <name evidence="11" type="primary">atpB</name>
    <name evidence="14" type="ORF">SAMN04487906_0410</name>
</gene>
<feature type="signal peptide" evidence="13">
    <location>
        <begin position="1"/>
        <end position="40"/>
    </location>
</feature>